<proteinExistence type="predicted"/>
<gene>
    <name evidence="1" type="ORF">GLOINDRAFT_11528</name>
</gene>
<dbReference type="HOGENOM" id="CLU_2543772_0_0_1"/>
<accession>U9SQZ3</accession>
<dbReference type="EMBL" id="KI299570">
    <property type="protein sequence ID" value="ERZ97491.1"/>
    <property type="molecule type" value="Genomic_DNA"/>
</dbReference>
<name>U9SQZ3_RHIID</name>
<protein>
    <submittedName>
        <fullName evidence="1">Uncharacterized protein</fullName>
    </submittedName>
</protein>
<reference evidence="1" key="1">
    <citation type="submission" date="2013-07" db="EMBL/GenBank/DDBJ databases">
        <title>The genome of an arbuscular mycorrhizal fungus provides insights into the evolution of the oldest plant symbiosis.</title>
        <authorList>
            <consortium name="DOE Joint Genome Institute"/>
            <person name="Tisserant E."/>
            <person name="Malbreil M."/>
            <person name="Kuo A."/>
            <person name="Kohler A."/>
            <person name="Symeonidi A."/>
            <person name="Balestrini R."/>
            <person name="Charron P."/>
            <person name="Duensing N."/>
            <person name="Frei-dit-Frey N."/>
            <person name="Gianinazzi-Pearson V."/>
            <person name="Gilbert B."/>
            <person name="Handa Y."/>
            <person name="Hijri M."/>
            <person name="Kaul R."/>
            <person name="Kawaguchi M."/>
            <person name="Krajinski F."/>
            <person name="Lammers P."/>
            <person name="Lapierre D."/>
            <person name="Masclaux F.G."/>
            <person name="Murat C."/>
            <person name="Morin E."/>
            <person name="Ndikumana S."/>
            <person name="Pagni M."/>
            <person name="Petitpierre D."/>
            <person name="Requena N."/>
            <person name="Rosikiewicz P."/>
            <person name="Riley R."/>
            <person name="Saito K."/>
            <person name="San Clemente H."/>
            <person name="Shapiro H."/>
            <person name="van Tuinen D."/>
            <person name="Becard G."/>
            <person name="Bonfante P."/>
            <person name="Paszkowski U."/>
            <person name="Shachar-Hill Y."/>
            <person name="Young J.P."/>
            <person name="Sanders I.R."/>
            <person name="Henrissat B."/>
            <person name="Rensing S.A."/>
            <person name="Grigoriev I.V."/>
            <person name="Corradi N."/>
            <person name="Roux C."/>
            <person name="Martin F."/>
        </authorList>
    </citation>
    <scope>NUCLEOTIDE SEQUENCE</scope>
    <source>
        <strain evidence="1">DAOM 197198</strain>
    </source>
</reference>
<dbReference type="AlphaFoldDB" id="U9SQZ3"/>
<sequence length="83" mass="9507">MYETFKSVNGCSRADLLLSKESFSTDHKRLYIGSKVVQIENCKSSQLYSGGKITIRKIKAIIVNINKIARTRKIKLRNKNKTM</sequence>
<organism evidence="1">
    <name type="scientific">Rhizophagus irregularis (strain DAOM 181602 / DAOM 197198 / MUCL 43194)</name>
    <name type="common">Arbuscular mycorrhizal fungus</name>
    <name type="synonym">Glomus intraradices</name>
    <dbReference type="NCBI Taxonomy" id="747089"/>
    <lineage>
        <taxon>Eukaryota</taxon>
        <taxon>Fungi</taxon>
        <taxon>Fungi incertae sedis</taxon>
        <taxon>Mucoromycota</taxon>
        <taxon>Glomeromycotina</taxon>
        <taxon>Glomeromycetes</taxon>
        <taxon>Glomerales</taxon>
        <taxon>Glomeraceae</taxon>
        <taxon>Rhizophagus</taxon>
    </lineage>
</organism>
<evidence type="ECO:0000313" key="1">
    <source>
        <dbReference type="EMBL" id="ERZ97491.1"/>
    </source>
</evidence>